<dbReference type="SMART" id="SM00248">
    <property type="entry name" value="ANK"/>
    <property type="match status" value="10"/>
</dbReference>
<comment type="caution">
    <text evidence="5">The sequence shown here is derived from an EMBL/GenBank/DDBJ whole genome shotgun (WGS) entry which is preliminary data.</text>
</comment>
<evidence type="ECO:0000256" key="1">
    <source>
        <dbReference type="ARBA" id="ARBA00022737"/>
    </source>
</evidence>
<feature type="repeat" description="ANK" evidence="3">
    <location>
        <begin position="589"/>
        <end position="621"/>
    </location>
</feature>
<dbReference type="GO" id="GO:0045944">
    <property type="term" value="P:positive regulation of transcription by RNA polymerase II"/>
    <property type="evidence" value="ECO:0007669"/>
    <property type="project" value="TreeGrafter"/>
</dbReference>
<dbReference type="SUPFAM" id="SSF48403">
    <property type="entry name" value="Ankyrin repeat"/>
    <property type="match status" value="1"/>
</dbReference>
<dbReference type="GO" id="GO:0005634">
    <property type="term" value="C:nucleus"/>
    <property type="evidence" value="ECO:0007669"/>
    <property type="project" value="TreeGrafter"/>
</dbReference>
<feature type="domain" description="DZIP3-like HEPN" evidence="4">
    <location>
        <begin position="11"/>
        <end position="113"/>
    </location>
</feature>
<dbReference type="InterPro" id="IPR036770">
    <property type="entry name" value="Ankyrin_rpt-contain_sf"/>
</dbReference>
<evidence type="ECO:0000256" key="3">
    <source>
        <dbReference type="PROSITE-ProRule" id="PRU00023"/>
    </source>
</evidence>
<dbReference type="EMBL" id="CAJPWZ010003308">
    <property type="protein sequence ID" value="CAG2256509.1"/>
    <property type="molecule type" value="Genomic_DNA"/>
</dbReference>
<dbReference type="PROSITE" id="PS50088">
    <property type="entry name" value="ANK_REPEAT"/>
    <property type="match status" value="5"/>
</dbReference>
<dbReference type="Pfam" id="PF18738">
    <property type="entry name" value="HEPN_DZIP3"/>
    <property type="match status" value="1"/>
</dbReference>
<dbReference type="PRINTS" id="PR01415">
    <property type="entry name" value="ANKYRIN"/>
</dbReference>
<dbReference type="PROSITE" id="PS50297">
    <property type="entry name" value="ANK_REP_REGION"/>
    <property type="match status" value="4"/>
</dbReference>
<dbReference type="Pfam" id="PF12796">
    <property type="entry name" value="Ank_2"/>
    <property type="match status" value="3"/>
</dbReference>
<dbReference type="InterPro" id="IPR002110">
    <property type="entry name" value="Ankyrin_rpt"/>
</dbReference>
<feature type="repeat" description="ANK" evidence="3">
    <location>
        <begin position="490"/>
        <end position="522"/>
    </location>
</feature>
<dbReference type="PANTHER" id="PTHR24193">
    <property type="entry name" value="ANKYRIN REPEAT PROTEIN"/>
    <property type="match status" value="1"/>
</dbReference>
<dbReference type="Proteomes" id="UP000683360">
    <property type="component" value="Unassembled WGS sequence"/>
</dbReference>
<dbReference type="OrthoDB" id="10249694at2759"/>
<proteinExistence type="predicted"/>
<reference evidence="5" key="1">
    <citation type="submission" date="2021-03" db="EMBL/GenBank/DDBJ databases">
        <authorList>
            <person name="Bekaert M."/>
        </authorList>
    </citation>
    <scope>NUCLEOTIDE SEQUENCE</scope>
</reference>
<gene>
    <name evidence="5" type="ORF">MEDL_67951</name>
</gene>
<dbReference type="Gene3D" id="1.25.40.20">
    <property type="entry name" value="Ankyrin repeat-containing domain"/>
    <property type="match status" value="3"/>
</dbReference>
<keyword evidence="2 3" id="KW-0040">ANK repeat</keyword>
<organism evidence="5 6">
    <name type="scientific">Mytilus edulis</name>
    <name type="common">Blue mussel</name>
    <dbReference type="NCBI Taxonomy" id="6550"/>
    <lineage>
        <taxon>Eukaryota</taxon>
        <taxon>Metazoa</taxon>
        <taxon>Spiralia</taxon>
        <taxon>Lophotrochozoa</taxon>
        <taxon>Mollusca</taxon>
        <taxon>Bivalvia</taxon>
        <taxon>Autobranchia</taxon>
        <taxon>Pteriomorphia</taxon>
        <taxon>Mytilida</taxon>
        <taxon>Mytiloidea</taxon>
        <taxon>Mytilidae</taxon>
        <taxon>Mytilinae</taxon>
        <taxon>Mytilus</taxon>
    </lineage>
</organism>
<evidence type="ECO:0000259" key="4">
    <source>
        <dbReference type="Pfam" id="PF18738"/>
    </source>
</evidence>
<accession>A0A8S3VFU4</accession>
<protein>
    <recommendedName>
        <fullName evidence="4">DZIP3-like HEPN domain-containing protein</fullName>
    </recommendedName>
</protein>
<dbReference type="GO" id="GO:0000976">
    <property type="term" value="F:transcription cis-regulatory region binding"/>
    <property type="evidence" value="ECO:0007669"/>
    <property type="project" value="TreeGrafter"/>
</dbReference>
<dbReference type="InterPro" id="IPR050663">
    <property type="entry name" value="Ankyrin-SOCS_Box"/>
</dbReference>
<dbReference type="PANTHER" id="PTHR24193:SF121">
    <property type="entry name" value="ADA2A-CONTAINING COMPLEX COMPONENT 3, ISOFORM D"/>
    <property type="match status" value="1"/>
</dbReference>
<feature type="repeat" description="ANK" evidence="3">
    <location>
        <begin position="352"/>
        <end position="384"/>
    </location>
</feature>
<keyword evidence="1" id="KW-0677">Repeat</keyword>
<dbReference type="InterPro" id="IPR041249">
    <property type="entry name" value="HEPN_DZIP3"/>
</dbReference>
<evidence type="ECO:0000313" key="5">
    <source>
        <dbReference type="EMBL" id="CAG2256509.1"/>
    </source>
</evidence>
<feature type="repeat" description="ANK" evidence="3">
    <location>
        <begin position="556"/>
        <end position="588"/>
    </location>
</feature>
<feature type="repeat" description="ANK" evidence="3">
    <location>
        <begin position="385"/>
        <end position="417"/>
    </location>
</feature>
<evidence type="ECO:0000256" key="2">
    <source>
        <dbReference type="ARBA" id="ARBA00023043"/>
    </source>
</evidence>
<evidence type="ECO:0000313" key="6">
    <source>
        <dbReference type="Proteomes" id="UP000683360"/>
    </source>
</evidence>
<dbReference type="AlphaFoldDB" id="A0A8S3VFU4"/>
<sequence>MGVFELYFTGVTNSEKYDTTLMICLLRNLTSIIPPTSGFDRLPPPAEKGDGADLARIKYYRNMFAHPEDHVMNTAAFKVARKTLTEAIENIGGTQYKSMCEDVRKKFQKPEMKHTSTATDDKLGHFDDYLTSNFSHLHLRLHRCECYGQFKSVTFFCIAPLIDSMTDSHELEIESWEEEDKRFVKTPATDVIMNILKDKNIITITGRSGVELDELGKQADKTKLCSLFLLVVYNGSICKSFFDEEIHENSQKTVNAVFESCGVSRGTPLCLLEKHLDAFVDIYLKKIGGQYATIHATHFGYTDFIRFILQHTDVNNCFEEDLPLSAACSTGNVEVVNTFIAEGFDVACSNSDGRNCLHAACETGQTRIVKILLDKGSSINTGLKNGSTPLMIASNGGYTETVKQLLQSGAKINTRNRDENTALFFACFNGHHLSAELLVTNGANITEDFGRVYPLLAACIKACASGSSNLINILLSNGANEQVNDASYINGTTPLMSAAARGHVQIVDLLLQHNADANYAANNGFTATMEASLNGHIPVVDFLNHNKSTLKREGKNNYTNLMAACMGSHVDMIKFLIEKGENISHRSRKQWCSLMCASKYGNDKVISFLLDKGLDINSADLLGNTALIIASFLDNSNQLMC</sequence>
<keyword evidence="6" id="KW-1185">Reference proteome</keyword>
<name>A0A8S3VFU4_MYTED</name>